<keyword evidence="4" id="KW-1201">Platelet aggregation inhibiting toxin</keyword>
<keyword evidence="8 12" id="KW-0732">Signal</keyword>
<reference evidence="15" key="1">
    <citation type="submission" date="2020-05" db="UniProtKB">
        <authorList>
            <consortium name="EnsemblMetazoa"/>
        </authorList>
    </citation>
    <scope>IDENTIFICATION</scope>
    <source>
        <strain evidence="15">USDA</strain>
    </source>
</reference>
<feature type="domain" description="5'-Nucleotidase C-terminal" evidence="14">
    <location>
        <begin position="335"/>
        <end position="494"/>
    </location>
</feature>
<dbReference type="KEGG" id="scac:106084120"/>
<dbReference type="InterPro" id="IPR029052">
    <property type="entry name" value="Metallo-depent_PP-like"/>
</dbReference>
<dbReference type="STRING" id="35570.A0A1I8PSU7"/>
<dbReference type="PANTHER" id="PTHR11575:SF32">
    <property type="entry name" value="APYRASE-LIKE PROTEIN"/>
    <property type="match status" value="1"/>
</dbReference>
<feature type="domain" description="Calcineurin-like phosphoesterase" evidence="13">
    <location>
        <begin position="25"/>
        <end position="235"/>
    </location>
</feature>
<dbReference type="GO" id="GO:0006196">
    <property type="term" value="P:AMP catabolic process"/>
    <property type="evidence" value="ECO:0007669"/>
    <property type="project" value="TreeGrafter"/>
</dbReference>
<evidence type="ECO:0000256" key="11">
    <source>
        <dbReference type="ARBA" id="ARBA00023240"/>
    </source>
</evidence>
<dbReference type="Proteomes" id="UP000095300">
    <property type="component" value="Unassembled WGS sequence"/>
</dbReference>
<keyword evidence="11" id="KW-1199">Hemostasis impairing toxin</keyword>
<proteinExistence type="inferred from homology"/>
<evidence type="ECO:0000256" key="9">
    <source>
        <dbReference type="ARBA" id="ARBA00022741"/>
    </source>
</evidence>
<organism evidence="15 16">
    <name type="scientific">Stomoxys calcitrans</name>
    <name type="common">Stable fly</name>
    <name type="synonym">Conops calcitrans</name>
    <dbReference type="NCBI Taxonomy" id="35570"/>
    <lineage>
        <taxon>Eukaryota</taxon>
        <taxon>Metazoa</taxon>
        <taxon>Ecdysozoa</taxon>
        <taxon>Arthropoda</taxon>
        <taxon>Hexapoda</taxon>
        <taxon>Insecta</taxon>
        <taxon>Pterygota</taxon>
        <taxon>Neoptera</taxon>
        <taxon>Endopterygota</taxon>
        <taxon>Diptera</taxon>
        <taxon>Brachycera</taxon>
        <taxon>Muscomorpha</taxon>
        <taxon>Muscoidea</taxon>
        <taxon>Muscidae</taxon>
        <taxon>Stomoxys</taxon>
    </lineage>
</organism>
<keyword evidence="9 12" id="KW-0547">Nucleotide-binding</keyword>
<dbReference type="InterPro" id="IPR004843">
    <property type="entry name" value="Calcineurin-like_PHP"/>
</dbReference>
<feature type="chain" id="PRO_5009030360" description="apyrase" evidence="12">
    <location>
        <begin position="20"/>
        <end position="533"/>
    </location>
</feature>
<dbReference type="PRINTS" id="PR01607">
    <property type="entry name" value="APYRASEFAMLY"/>
</dbReference>
<dbReference type="GO" id="GO:0090729">
    <property type="term" value="F:toxin activity"/>
    <property type="evidence" value="ECO:0007669"/>
    <property type="project" value="UniProtKB-KW"/>
</dbReference>
<dbReference type="OrthoDB" id="7722975at2759"/>
<dbReference type="GO" id="GO:0008253">
    <property type="term" value="F:5'-nucleotidase activity"/>
    <property type="evidence" value="ECO:0007669"/>
    <property type="project" value="TreeGrafter"/>
</dbReference>
<evidence type="ECO:0000256" key="7">
    <source>
        <dbReference type="ARBA" id="ARBA00022723"/>
    </source>
</evidence>
<dbReference type="SUPFAM" id="SSF56300">
    <property type="entry name" value="Metallo-dependent phosphatases"/>
    <property type="match status" value="1"/>
</dbReference>
<dbReference type="VEuPathDB" id="VectorBase:SCAU010812"/>
<evidence type="ECO:0000313" key="15">
    <source>
        <dbReference type="EnsemblMetazoa" id="SCAU010812-PA"/>
    </source>
</evidence>
<dbReference type="GO" id="GO:0000166">
    <property type="term" value="F:nucleotide binding"/>
    <property type="evidence" value="ECO:0007669"/>
    <property type="project" value="UniProtKB-KW"/>
</dbReference>
<evidence type="ECO:0000256" key="5">
    <source>
        <dbReference type="ARBA" id="ARBA00022525"/>
    </source>
</evidence>
<dbReference type="Gene3D" id="3.90.780.10">
    <property type="entry name" value="5'-Nucleotidase, C-terminal domain"/>
    <property type="match status" value="1"/>
</dbReference>
<dbReference type="InterPro" id="IPR036907">
    <property type="entry name" value="5'-Nucleotdase_C_sf"/>
</dbReference>
<dbReference type="GO" id="GO:0046872">
    <property type="term" value="F:metal ion binding"/>
    <property type="evidence" value="ECO:0007669"/>
    <property type="project" value="UniProtKB-KW"/>
</dbReference>
<evidence type="ECO:0000256" key="6">
    <source>
        <dbReference type="ARBA" id="ARBA00022656"/>
    </source>
</evidence>
<sequence length="533" mass="59623">MRWQYLLVTFLAYISLGESELFELNIIHINDLHARVNPVSIFGNTCENRHMCEGGYRRLLTTVRKLTATTKNPLYLNAGNNVRGSLWYRIGGWKAVRELLDVELANAMTLGNQDLGDGLDILGEFLDAYRGLMVVANINAENEPRMMGRFTESVTLNLGNLQVGIVGAVCESLVDRSKIGGLVFRNASHAILEEAEALKDRGVDIIIALTHCGHELDKIIAQNTGSLVDIIVGGHAKHVLPSSKSQAPPYPTVMPVDDKRKVLIVQAGIYGQSVGHLKLKFDEQGDVIDYVGKLIYMDNTVAETPLTKDLSKVEEFIEKQGKMKIGVNKIELPKVPCYSQECALGNLYCDAMLYALRNVDNVLNGCLIPAEIMEATLNKGNITVKQLMTTFPFQYNLTALDLPGAQLRIVLENMVRAIDLDHGIKSSNLFPQVARFRIKFNLKRPPLKRIVELKAKCDKCRSVYESVQDKTNYRFLTLSYLVNSQQEEFSMLKHYASNVRTYDRDSSALIDYIKHHTPISSKINGRITISTTS</sequence>
<dbReference type="GO" id="GO:0005576">
    <property type="term" value="C:extracellular region"/>
    <property type="evidence" value="ECO:0007669"/>
    <property type="project" value="UniProtKB-SubCell"/>
</dbReference>
<dbReference type="Pfam" id="PF00149">
    <property type="entry name" value="Metallophos"/>
    <property type="match status" value="1"/>
</dbReference>
<evidence type="ECO:0000256" key="2">
    <source>
        <dbReference type="ARBA" id="ARBA00006654"/>
    </source>
</evidence>
<dbReference type="Pfam" id="PF02872">
    <property type="entry name" value="5_nucleotid_C"/>
    <property type="match status" value="1"/>
</dbReference>
<dbReference type="GO" id="GO:0004050">
    <property type="term" value="F:apyrase activity"/>
    <property type="evidence" value="ECO:0007669"/>
    <property type="project" value="UniProtKB-EC"/>
</dbReference>
<dbReference type="InterPro" id="IPR006146">
    <property type="entry name" value="5'-Nucleotdase_CS"/>
</dbReference>
<evidence type="ECO:0000259" key="14">
    <source>
        <dbReference type="Pfam" id="PF02872"/>
    </source>
</evidence>
<evidence type="ECO:0000259" key="13">
    <source>
        <dbReference type="Pfam" id="PF00149"/>
    </source>
</evidence>
<feature type="signal peptide" evidence="12">
    <location>
        <begin position="1"/>
        <end position="19"/>
    </location>
</feature>
<keyword evidence="6" id="KW-0800">Toxin</keyword>
<evidence type="ECO:0000256" key="8">
    <source>
        <dbReference type="ARBA" id="ARBA00022729"/>
    </source>
</evidence>
<dbReference type="SUPFAM" id="SSF55816">
    <property type="entry name" value="5'-nucleotidase (syn. UDP-sugar hydrolase), C-terminal domain"/>
    <property type="match status" value="1"/>
</dbReference>
<dbReference type="Gene3D" id="3.60.21.10">
    <property type="match status" value="1"/>
</dbReference>
<accession>A0A1I8PSU7</accession>
<name>A0A1I8PSU7_STOCA</name>
<comment type="subcellular location">
    <subcellularLocation>
        <location evidence="1">Secreted</location>
    </subcellularLocation>
</comment>
<evidence type="ECO:0000313" key="16">
    <source>
        <dbReference type="Proteomes" id="UP000095300"/>
    </source>
</evidence>
<dbReference type="InterPro" id="IPR008334">
    <property type="entry name" value="5'-Nucleotdase_C"/>
</dbReference>
<keyword evidence="16" id="KW-1185">Reference proteome</keyword>
<dbReference type="EC" id="3.6.1.5" evidence="3"/>
<evidence type="ECO:0000256" key="4">
    <source>
        <dbReference type="ARBA" id="ARBA00022442"/>
    </source>
</evidence>
<dbReference type="InterPro" id="IPR006179">
    <property type="entry name" value="5_nucleotidase/apyrase"/>
</dbReference>
<evidence type="ECO:0000256" key="1">
    <source>
        <dbReference type="ARBA" id="ARBA00004613"/>
    </source>
</evidence>
<gene>
    <name evidence="15" type="primary">106084120</name>
</gene>
<dbReference type="PROSITE" id="PS00785">
    <property type="entry name" value="5_NUCLEOTIDASE_1"/>
    <property type="match status" value="1"/>
</dbReference>
<dbReference type="PANTHER" id="PTHR11575">
    <property type="entry name" value="5'-NUCLEOTIDASE-RELATED"/>
    <property type="match status" value="1"/>
</dbReference>
<dbReference type="GO" id="GO:0005886">
    <property type="term" value="C:plasma membrane"/>
    <property type="evidence" value="ECO:0007669"/>
    <property type="project" value="TreeGrafter"/>
</dbReference>
<protein>
    <recommendedName>
        <fullName evidence="3">apyrase</fullName>
        <ecNumber evidence="3">3.6.1.5</ecNumber>
    </recommendedName>
</protein>
<comment type="similarity">
    <text evidence="2 12">Belongs to the 5'-nucleotidase family.</text>
</comment>
<evidence type="ECO:0000256" key="3">
    <source>
        <dbReference type="ARBA" id="ARBA00012148"/>
    </source>
</evidence>
<dbReference type="AlphaFoldDB" id="A0A1I8PSU7"/>
<evidence type="ECO:0000256" key="10">
    <source>
        <dbReference type="ARBA" id="ARBA00022801"/>
    </source>
</evidence>
<evidence type="ECO:0000256" key="12">
    <source>
        <dbReference type="RuleBase" id="RU362119"/>
    </source>
</evidence>
<keyword evidence="10 12" id="KW-0378">Hydrolase</keyword>
<keyword evidence="5" id="KW-0964">Secreted</keyword>
<dbReference type="EnsemblMetazoa" id="SCAU010812-RA">
    <property type="protein sequence ID" value="SCAU010812-PA"/>
    <property type="gene ID" value="SCAU010812"/>
</dbReference>
<keyword evidence="7" id="KW-0479">Metal-binding</keyword>